<feature type="region of interest" description="Disordered" evidence="4">
    <location>
        <begin position="288"/>
        <end position="343"/>
    </location>
</feature>
<reference evidence="7 8" key="1">
    <citation type="submission" date="2018-08" db="EMBL/GenBank/DDBJ databases">
        <title>Genomic investigation of the strawberry pathogen Phytophthora fragariae indicates pathogenicity is determined by transcriptional variation in three key races.</title>
        <authorList>
            <person name="Adams T.M."/>
            <person name="Armitage A.D."/>
            <person name="Sobczyk M.K."/>
            <person name="Bates H.J."/>
            <person name="Dunwell J.M."/>
            <person name="Nellist C.F."/>
            <person name="Harrison R.J."/>
        </authorList>
    </citation>
    <scope>NUCLEOTIDE SEQUENCE [LARGE SCALE GENOMIC DNA]</scope>
    <source>
        <strain evidence="7 8">SCRP333</strain>
    </source>
</reference>
<evidence type="ECO:0000313" key="8">
    <source>
        <dbReference type="Proteomes" id="UP000434957"/>
    </source>
</evidence>
<dbReference type="InterPro" id="IPR012337">
    <property type="entry name" value="RNaseH-like_sf"/>
</dbReference>
<dbReference type="AlphaFoldDB" id="A0A6A4FH67"/>
<dbReference type="SUPFAM" id="SSF56672">
    <property type="entry name" value="DNA/RNA polymerases"/>
    <property type="match status" value="1"/>
</dbReference>
<dbReference type="GO" id="GO:0015074">
    <property type="term" value="P:DNA integration"/>
    <property type="evidence" value="ECO:0007669"/>
    <property type="project" value="InterPro"/>
</dbReference>
<dbReference type="Proteomes" id="UP000434957">
    <property type="component" value="Unassembled WGS sequence"/>
</dbReference>
<feature type="region of interest" description="Disordered" evidence="4">
    <location>
        <begin position="844"/>
        <end position="871"/>
    </location>
</feature>
<dbReference type="GO" id="GO:0016787">
    <property type="term" value="F:hydrolase activity"/>
    <property type="evidence" value="ECO:0007669"/>
    <property type="project" value="UniProtKB-KW"/>
</dbReference>
<dbReference type="Pfam" id="PF07727">
    <property type="entry name" value="RVT_2"/>
    <property type="match status" value="1"/>
</dbReference>
<feature type="compositionally biased region" description="Acidic residues" evidence="4">
    <location>
        <begin position="383"/>
        <end position="402"/>
    </location>
</feature>
<evidence type="ECO:0008006" key="9">
    <source>
        <dbReference type="Google" id="ProtNLM"/>
    </source>
</evidence>
<dbReference type="PROSITE" id="PS50158">
    <property type="entry name" value="ZF_CCHC"/>
    <property type="match status" value="1"/>
</dbReference>
<name>A0A6A4FH67_9STRA</name>
<dbReference type="PANTHER" id="PTHR42648">
    <property type="entry name" value="TRANSPOSASE, PUTATIVE-RELATED"/>
    <property type="match status" value="1"/>
</dbReference>
<comment type="caution">
    <text evidence="7">The sequence shown here is derived from an EMBL/GenBank/DDBJ whole genome shotgun (WGS) entry which is preliminary data.</text>
</comment>
<feature type="domain" description="CCHC-type" evidence="5">
    <location>
        <begin position="346"/>
        <end position="361"/>
    </location>
</feature>
<keyword evidence="8" id="KW-1185">Reference proteome</keyword>
<feature type="compositionally biased region" description="Basic residues" evidence="4">
    <location>
        <begin position="308"/>
        <end position="322"/>
    </location>
</feature>
<dbReference type="Pfam" id="PF13976">
    <property type="entry name" value="gag_pre-integrs"/>
    <property type="match status" value="1"/>
</dbReference>
<keyword evidence="3" id="KW-0862">Zinc</keyword>
<dbReference type="PANTHER" id="PTHR42648:SF28">
    <property type="entry name" value="TRANSPOSON-ENCODED PROTEIN WITH RIBONUCLEASE H-LIKE AND RETROVIRUS ZINC FINGER-LIKE DOMAINS"/>
    <property type="match status" value="1"/>
</dbReference>
<dbReference type="InterPro" id="IPR036397">
    <property type="entry name" value="RNaseH_sf"/>
</dbReference>
<keyword evidence="3" id="KW-0863">Zinc-finger</keyword>
<feature type="compositionally biased region" description="Acidic residues" evidence="4">
    <location>
        <begin position="94"/>
        <end position="109"/>
    </location>
</feature>
<dbReference type="EMBL" id="QXFT01000787">
    <property type="protein sequence ID" value="KAE9335796.1"/>
    <property type="molecule type" value="Genomic_DNA"/>
</dbReference>
<dbReference type="InterPro" id="IPR001878">
    <property type="entry name" value="Znf_CCHC"/>
</dbReference>
<evidence type="ECO:0000259" key="5">
    <source>
        <dbReference type="PROSITE" id="PS50158"/>
    </source>
</evidence>
<dbReference type="SUPFAM" id="SSF53098">
    <property type="entry name" value="Ribonuclease H-like"/>
    <property type="match status" value="1"/>
</dbReference>
<evidence type="ECO:0000313" key="7">
    <source>
        <dbReference type="EMBL" id="KAE9335796.1"/>
    </source>
</evidence>
<keyword evidence="2" id="KW-0378">Hydrolase</keyword>
<evidence type="ECO:0000259" key="6">
    <source>
        <dbReference type="PROSITE" id="PS50994"/>
    </source>
</evidence>
<protein>
    <recommendedName>
        <fullName evidence="9">Retrovirus-related Pol polyprotein from transposon TNT 1-94</fullName>
    </recommendedName>
</protein>
<organism evidence="7 8">
    <name type="scientific">Phytophthora rubi</name>
    <dbReference type="NCBI Taxonomy" id="129364"/>
    <lineage>
        <taxon>Eukaryota</taxon>
        <taxon>Sar</taxon>
        <taxon>Stramenopiles</taxon>
        <taxon>Oomycota</taxon>
        <taxon>Peronosporomycetes</taxon>
        <taxon>Peronosporales</taxon>
        <taxon>Peronosporaceae</taxon>
        <taxon>Phytophthora</taxon>
    </lineage>
</organism>
<keyword evidence="1" id="KW-0479">Metal-binding</keyword>
<feature type="region of interest" description="Disordered" evidence="4">
    <location>
        <begin position="1"/>
        <end position="49"/>
    </location>
</feature>
<evidence type="ECO:0000256" key="4">
    <source>
        <dbReference type="SAM" id="MobiDB-lite"/>
    </source>
</evidence>
<dbReference type="GO" id="GO:0003676">
    <property type="term" value="F:nucleic acid binding"/>
    <property type="evidence" value="ECO:0007669"/>
    <property type="project" value="InterPro"/>
</dbReference>
<evidence type="ECO:0000256" key="3">
    <source>
        <dbReference type="PROSITE-ProRule" id="PRU00047"/>
    </source>
</evidence>
<gene>
    <name evidence="7" type="ORF">PR003_g12834</name>
</gene>
<dbReference type="InterPro" id="IPR039537">
    <property type="entry name" value="Retrotran_Ty1/copia-like"/>
</dbReference>
<dbReference type="InterPro" id="IPR043502">
    <property type="entry name" value="DNA/RNA_pol_sf"/>
</dbReference>
<feature type="region of interest" description="Disordered" evidence="4">
    <location>
        <begin position="370"/>
        <end position="404"/>
    </location>
</feature>
<feature type="compositionally biased region" description="Low complexity" evidence="4">
    <location>
        <begin position="10"/>
        <end position="49"/>
    </location>
</feature>
<accession>A0A6A4FH67</accession>
<evidence type="ECO:0000256" key="2">
    <source>
        <dbReference type="ARBA" id="ARBA00022801"/>
    </source>
</evidence>
<dbReference type="GO" id="GO:0008270">
    <property type="term" value="F:zinc ion binding"/>
    <property type="evidence" value="ECO:0007669"/>
    <property type="project" value="UniProtKB-KW"/>
</dbReference>
<sequence>MVTTRRARARSNASSGSASTSVPSVAPANPLPTQAAAANAPANAPHAAPAALPAVDPAVAAQLAAVAPALAAIAAAIGLPGAVDRRQGPTSQAEPEDEPDDEPNNEAEENPGGSHGKKPERVDLCNIKVTPFDGTVLPGSFDAKAREFREELDNQIQDAQALAGQTWSDEVKKAAMKTFVTGMARRWLKDWRAANPAATYADMGDALVREFRPVLLGVDVANKIKNEKKKWNEMYREFSDRLLQMADALECGKSEPANSRHALVAFVRDAYPKYTDFLETKVDLENRSRAKTATPAGSVSKGKEKKQLQKFKKREGQKKRTAHANAATVERKKRTKTSNSKSSITCWDCGGAGHTAAFCRKYLKGKKPIDDEPEAKAQAATDDAGEDDEAGESSDDSEDDNLTDVRDSKPLVVRVADGRTVVARRRGKLKIEALVDDGAGACIIRAFELENVYFVPNFAKTLLSVSTLIHAGHEVVFTPAGCTVYQPKRRDRVACIARDANGVYPLLTKDQARVDDAIQVALALCVLGTDLATWHRRFGHVNYKTLKEMAKNKVVKGLRIAKGAKPPMCVVCAITKAVDRAPPKVRTSSDEVADGVVHADLSGPVAKSRKGHRYFIVVVWRAYVKVYPLKRKNEAASKVSAFLKMIERQAAIPVSEVKVVRTDGGTEFINKDFRRVLQQEGIVQEHTARYSSSQNGVAERAIRTLTEMAAAMLTDSGLLHSMWADALKHVAFLRNRIPKRGQTITPHQKLCKRKPDISKVPLFGQAVSVRVPEEIRIKYQRFKEDSRGELGVFVGCTDEVKGFNILLPGPGQPVFEARGATVINRMLHEIERVEVEDEADFEYDGDDGREMLGATSPQEESSQHHSASTARRRSSGIAQTAALTAVQALFDNGIFEWVDAPDGATVLDHTIQFRLKTGALGEIVQFKARLCARGDRQHFLDDYVDTYAPVATLTTVRVFFVLVAKLGLVVRQADVLAAYVKADLQEALYGLKQAGREWNKAIDGYLRSQGLQPTEVDPCLYFAYTHGSLLLVCLYVDDLLVAHASETEVSRVMDALHQQYGVKELGAPNSFLGVHIERDESGAVLLSQSAYIDEVLHRFAMDGARQQRIPMVPNTRLDELNDHPSPSESALMRRMPYREAVGALLYLARVTRPDISFTVGQLARHCARPRKVA</sequence>
<dbReference type="InterPro" id="IPR001584">
    <property type="entry name" value="Integrase_cat-core"/>
</dbReference>
<proteinExistence type="predicted"/>
<dbReference type="Gene3D" id="3.30.420.10">
    <property type="entry name" value="Ribonuclease H-like superfamily/Ribonuclease H"/>
    <property type="match status" value="1"/>
</dbReference>
<dbReference type="PROSITE" id="PS50994">
    <property type="entry name" value="INTEGRASE"/>
    <property type="match status" value="1"/>
</dbReference>
<feature type="region of interest" description="Disordered" evidence="4">
    <location>
        <begin position="82"/>
        <end position="121"/>
    </location>
</feature>
<dbReference type="InterPro" id="IPR013103">
    <property type="entry name" value="RVT_2"/>
</dbReference>
<dbReference type="InterPro" id="IPR025724">
    <property type="entry name" value="GAG-pre-integrase_dom"/>
</dbReference>
<feature type="domain" description="Integrase catalytic" evidence="6">
    <location>
        <begin position="578"/>
        <end position="754"/>
    </location>
</feature>
<evidence type="ECO:0000256" key="1">
    <source>
        <dbReference type="ARBA" id="ARBA00022723"/>
    </source>
</evidence>